<name>A0ABW3PT25_9BACL</name>
<feature type="chain" id="PRO_5046597223" evidence="1">
    <location>
        <begin position="30"/>
        <end position="307"/>
    </location>
</feature>
<dbReference type="PROSITE" id="PS51257">
    <property type="entry name" value="PROKAR_LIPOPROTEIN"/>
    <property type="match status" value="1"/>
</dbReference>
<sequence length="307" mass="33923">MKRLLQRIALVMSSLVISCSLTNVPSVYASAQFTAHQSLTPAAVEQLAHDTLSKLSLEQEFSQFTNAKLLIMPLGPGTHSYIVHILQAAEPVGYLMITATESSGYAVTEYGTGSNPLFSSLLYPEDMAFSIDMYDPKFMKYKGLLAYWELTDRDGNSIHIDASNGDQLPDFISYQSSPITHSESLAGIQIEEQPGRLKLASIPFNPSSNLQWLLSDALKVRNSAGLMNQIDQHKRLIFTARKDNVWYSGPLAIIGYHSWKSKQSEHAVTFARTGTSSAQIRYIPMDKLLGSGSFYVPSSNEIKNSAE</sequence>
<comment type="caution">
    <text evidence="2">The sequence shown here is derived from an EMBL/GenBank/DDBJ whole genome shotgun (WGS) entry which is preliminary data.</text>
</comment>
<dbReference type="RefSeq" id="WP_251584355.1">
    <property type="nucleotide sequence ID" value="NZ_JBHTKX010000001.1"/>
</dbReference>
<reference evidence="3" key="1">
    <citation type="journal article" date="2019" name="Int. J. Syst. Evol. Microbiol.">
        <title>The Global Catalogue of Microorganisms (GCM) 10K type strain sequencing project: providing services to taxonomists for standard genome sequencing and annotation.</title>
        <authorList>
            <consortium name="The Broad Institute Genomics Platform"/>
            <consortium name="The Broad Institute Genome Sequencing Center for Infectious Disease"/>
            <person name="Wu L."/>
            <person name="Ma J."/>
        </authorList>
    </citation>
    <scope>NUCLEOTIDE SEQUENCE [LARGE SCALE GENOMIC DNA]</scope>
    <source>
        <strain evidence="3">CCUG 53519</strain>
    </source>
</reference>
<evidence type="ECO:0000313" key="3">
    <source>
        <dbReference type="Proteomes" id="UP001597169"/>
    </source>
</evidence>
<dbReference type="EMBL" id="JBHTKX010000001">
    <property type="protein sequence ID" value="MFD1128710.1"/>
    <property type="molecule type" value="Genomic_DNA"/>
</dbReference>
<feature type="signal peptide" evidence="1">
    <location>
        <begin position="1"/>
        <end position="29"/>
    </location>
</feature>
<evidence type="ECO:0000256" key="1">
    <source>
        <dbReference type="SAM" id="SignalP"/>
    </source>
</evidence>
<accession>A0ABW3PT25</accession>
<keyword evidence="1" id="KW-0732">Signal</keyword>
<evidence type="ECO:0000313" key="2">
    <source>
        <dbReference type="EMBL" id="MFD1128710.1"/>
    </source>
</evidence>
<proteinExistence type="predicted"/>
<organism evidence="2 3">
    <name type="scientific">Paenibacillus provencensis</name>
    <dbReference type="NCBI Taxonomy" id="441151"/>
    <lineage>
        <taxon>Bacteria</taxon>
        <taxon>Bacillati</taxon>
        <taxon>Bacillota</taxon>
        <taxon>Bacilli</taxon>
        <taxon>Bacillales</taxon>
        <taxon>Paenibacillaceae</taxon>
        <taxon>Paenibacillus</taxon>
    </lineage>
</organism>
<protein>
    <submittedName>
        <fullName evidence="2">Uncharacterized protein</fullName>
    </submittedName>
</protein>
<dbReference type="Proteomes" id="UP001597169">
    <property type="component" value="Unassembled WGS sequence"/>
</dbReference>
<gene>
    <name evidence="2" type="ORF">ACFQ3J_11040</name>
</gene>
<keyword evidence="3" id="KW-1185">Reference proteome</keyword>